<protein>
    <submittedName>
        <fullName evidence="2">Uncharacterized protein</fullName>
    </submittedName>
</protein>
<reference evidence="2" key="1">
    <citation type="journal article" date="2020" name="Stud. Mycol.">
        <title>101 Dothideomycetes genomes: a test case for predicting lifestyles and emergence of pathogens.</title>
        <authorList>
            <person name="Haridas S."/>
            <person name="Albert R."/>
            <person name="Binder M."/>
            <person name="Bloem J."/>
            <person name="Labutti K."/>
            <person name="Salamov A."/>
            <person name="Andreopoulos B."/>
            <person name="Baker S."/>
            <person name="Barry K."/>
            <person name="Bills G."/>
            <person name="Bluhm B."/>
            <person name="Cannon C."/>
            <person name="Castanera R."/>
            <person name="Culley D."/>
            <person name="Daum C."/>
            <person name="Ezra D."/>
            <person name="Gonzalez J."/>
            <person name="Henrissat B."/>
            <person name="Kuo A."/>
            <person name="Liang C."/>
            <person name="Lipzen A."/>
            <person name="Lutzoni F."/>
            <person name="Magnuson J."/>
            <person name="Mondo S."/>
            <person name="Nolan M."/>
            <person name="Ohm R."/>
            <person name="Pangilinan J."/>
            <person name="Park H.-J."/>
            <person name="Ramirez L."/>
            <person name="Alfaro M."/>
            <person name="Sun H."/>
            <person name="Tritt A."/>
            <person name="Yoshinaga Y."/>
            <person name="Zwiers L.-H."/>
            <person name="Turgeon B."/>
            <person name="Goodwin S."/>
            <person name="Spatafora J."/>
            <person name="Crous P."/>
            <person name="Grigoriev I."/>
        </authorList>
    </citation>
    <scope>NUCLEOTIDE SEQUENCE</scope>
    <source>
        <strain evidence="2">CBS 125425</strain>
    </source>
</reference>
<name>A0A9P4QS47_9PLEO</name>
<dbReference type="EMBL" id="ML996212">
    <property type="protein sequence ID" value="KAF2730660.1"/>
    <property type="molecule type" value="Genomic_DNA"/>
</dbReference>
<sequence length="90" mass="9997">PRYLPTMALITLSMIFVPRLRSAFPSSQSPTLNSANRQIGFGIADAIEESNRTKKQQEAPDAERNRMLLEAFADRGSLEDLEKAIAAYAK</sequence>
<accession>A0A9P4QS47</accession>
<keyword evidence="3" id="KW-1185">Reference proteome</keyword>
<feature type="signal peptide" evidence="1">
    <location>
        <begin position="1"/>
        <end position="22"/>
    </location>
</feature>
<proteinExistence type="predicted"/>
<comment type="caution">
    <text evidence="2">The sequence shown here is derived from an EMBL/GenBank/DDBJ whole genome shotgun (WGS) entry which is preliminary data.</text>
</comment>
<evidence type="ECO:0000256" key="1">
    <source>
        <dbReference type="SAM" id="SignalP"/>
    </source>
</evidence>
<gene>
    <name evidence="2" type="ORF">EJ04DRAFT_410807</name>
</gene>
<dbReference type="AlphaFoldDB" id="A0A9P4QS47"/>
<evidence type="ECO:0000313" key="2">
    <source>
        <dbReference type="EMBL" id="KAF2730660.1"/>
    </source>
</evidence>
<evidence type="ECO:0000313" key="3">
    <source>
        <dbReference type="Proteomes" id="UP000799444"/>
    </source>
</evidence>
<keyword evidence="1" id="KW-0732">Signal</keyword>
<feature type="chain" id="PRO_5040143912" evidence="1">
    <location>
        <begin position="23"/>
        <end position="90"/>
    </location>
</feature>
<dbReference type="OrthoDB" id="4338954at2759"/>
<dbReference type="Proteomes" id="UP000799444">
    <property type="component" value="Unassembled WGS sequence"/>
</dbReference>
<organism evidence="2 3">
    <name type="scientific">Polyplosphaeria fusca</name>
    <dbReference type="NCBI Taxonomy" id="682080"/>
    <lineage>
        <taxon>Eukaryota</taxon>
        <taxon>Fungi</taxon>
        <taxon>Dikarya</taxon>
        <taxon>Ascomycota</taxon>
        <taxon>Pezizomycotina</taxon>
        <taxon>Dothideomycetes</taxon>
        <taxon>Pleosporomycetidae</taxon>
        <taxon>Pleosporales</taxon>
        <taxon>Tetraplosphaeriaceae</taxon>
        <taxon>Polyplosphaeria</taxon>
    </lineage>
</organism>
<feature type="non-terminal residue" evidence="2">
    <location>
        <position position="90"/>
    </location>
</feature>
<feature type="non-terminal residue" evidence="2">
    <location>
        <position position="1"/>
    </location>
</feature>